<sequence>MRKILFSICFMVLAGCSEADLQIEEINFDDESVAFCGTLSTETELFFKIDGTEALILNLGTGLLRNEASDGTLTSAVPGNSQLTYRIFTDNVAANYFCDDIPPATPSVLEEITATEGEVRITTIQDQTDTLRFDHTIELAGVTFVNAAGERLTNLTVTDFGTITTFATSQ</sequence>
<dbReference type="EMBL" id="FOYQ01000002">
    <property type="protein sequence ID" value="SFR50079.1"/>
    <property type="molecule type" value="Genomic_DNA"/>
</dbReference>
<protein>
    <recommendedName>
        <fullName evidence="4">Lipocalin-like domain-containing protein</fullName>
    </recommendedName>
</protein>
<reference evidence="2 3" key="1">
    <citation type="submission" date="2016-10" db="EMBL/GenBank/DDBJ databases">
        <authorList>
            <person name="de Groot N.N."/>
        </authorList>
    </citation>
    <scope>NUCLEOTIDE SEQUENCE [LARGE SCALE GENOMIC DNA]</scope>
    <source>
        <strain evidence="2 3">DSM 21019</strain>
    </source>
</reference>
<accession>A0A1I6H6J5</accession>
<name>A0A1I6H6J5_9FLAO</name>
<proteinExistence type="predicted"/>
<keyword evidence="3" id="KW-1185">Reference proteome</keyword>
<evidence type="ECO:0000313" key="3">
    <source>
        <dbReference type="Proteomes" id="UP000199534"/>
    </source>
</evidence>
<dbReference type="AlphaFoldDB" id="A0A1I6H6J5"/>
<evidence type="ECO:0000256" key="1">
    <source>
        <dbReference type="SAM" id="SignalP"/>
    </source>
</evidence>
<keyword evidence="1" id="KW-0732">Signal</keyword>
<dbReference type="OrthoDB" id="1417969at2"/>
<dbReference type="Proteomes" id="UP000199534">
    <property type="component" value="Unassembled WGS sequence"/>
</dbReference>
<feature type="chain" id="PRO_5011493655" description="Lipocalin-like domain-containing protein" evidence="1">
    <location>
        <begin position="20"/>
        <end position="170"/>
    </location>
</feature>
<dbReference type="STRING" id="400055.SAMN04490243_2338"/>
<feature type="signal peptide" evidence="1">
    <location>
        <begin position="1"/>
        <end position="19"/>
    </location>
</feature>
<evidence type="ECO:0000313" key="2">
    <source>
        <dbReference type="EMBL" id="SFR50079.1"/>
    </source>
</evidence>
<dbReference type="RefSeq" id="WP_092982752.1">
    <property type="nucleotide sequence ID" value="NZ_FOYQ01000002.1"/>
</dbReference>
<dbReference type="PROSITE" id="PS51257">
    <property type="entry name" value="PROKAR_LIPOPROTEIN"/>
    <property type="match status" value="1"/>
</dbReference>
<organism evidence="2 3">
    <name type="scientific">Robiginitalea myxolifaciens</name>
    <dbReference type="NCBI Taxonomy" id="400055"/>
    <lineage>
        <taxon>Bacteria</taxon>
        <taxon>Pseudomonadati</taxon>
        <taxon>Bacteroidota</taxon>
        <taxon>Flavobacteriia</taxon>
        <taxon>Flavobacteriales</taxon>
        <taxon>Flavobacteriaceae</taxon>
        <taxon>Robiginitalea</taxon>
    </lineage>
</organism>
<gene>
    <name evidence="2" type="ORF">SAMN04490243_2338</name>
</gene>
<evidence type="ECO:0008006" key="4">
    <source>
        <dbReference type="Google" id="ProtNLM"/>
    </source>
</evidence>